<proteinExistence type="predicted"/>
<dbReference type="InterPro" id="IPR053842">
    <property type="entry name" value="NikA-like"/>
</dbReference>
<organism evidence="1 2">
    <name type="scientific">Niastella populi</name>
    <dbReference type="NCBI Taxonomy" id="550983"/>
    <lineage>
        <taxon>Bacteria</taxon>
        <taxon>Pseudomonadati</taxon>
        <taxon>Bacteroidota</taxon>
        <taxon>Chitinophagia</taxon>
        <taxon>Chitinophagales</taxon>
        <taxon>Chitinophagaceae</taxon>
        <taxon>Niastella</taxon>
    </lineage>
</organism>
<evidence type="ECO:0000313" key="2">
    <source>
        <dbReference type="Proteomes" id="UP000192276"/>
    </source>
</evidence>
<dbReference type="Proteomes" id="UP000192276">
    <property type="component" value="Unassembled WGS sequence"/>
</dbReference>
<accession>A0A1V9ESK4</accession>
<dbReference type="Pfam" id="PF21983">
    <property type="entry name" value="NikA-like"/>
    <property type="match status" value="1"/>
</dbReference>
<gene>
    <name evidence="1" type="ORF">A4R26_31090</name>
</gene>
<name>A0A1V9ESK4_9BACT</name>
<dbReference type="AlphaFoldDB" id="A0A1V9ESK4"/>
<evidence type="ECO:0000313" key="1">
    <source>
        <dbReference type="EMBL" id="OQP49061.1"/>
    </source>
</evidence>
<dbReference type="STRING" id="550983.A4R26_31090"/>
<sequence>MERQKSKKSFGRTKRLHIRMHEKEKDQLSVLAKEHGLSISDLVRVTVIRSQPVMPKAKPDRALFIRTLGELGKIGSNVNQIAHELHRERIVGNGHHVPDRIIEGALTGVKTLSDELIHILKGDA</sequence>
<keyword evidence="2" id="KW-1185">Reference proteome</keyword>
<dbReference type="RefSeq" id="WP_081170219.1">
    <property type="nucleotide sequence ID" value="NZ_LWBP01000230.1"/>
</dbReference>
<protein>
    <submittedName>
        <fullName evidence="1">Uncharacterized protein</fullName>
    </submittedName>
</protein>
<reference evidence="2" key="1">
    <citation type="submission" date="2016-04" db="EMBL/GenBank/DDBJ databases">
        <authorList>
            <person name="Chen L."/>
            <person name="Zhuang W."/>
            <person name="Wang G."/>
        </authorList>
    </citation>
    <scope>NUCLEOTIDE SEQUENCE [LARGE SCALE GENOMIC DNA]</scope>
    <source>
        <strain evidence="2">208</strain>
    </source>
</reference>
<comment type="caution">
    <text evidence="1">The sequence shown here is derived from an EMBL/GenBank/DDBJ whole genome shotgun (WGS) entry which is preliminary data.</text>
</comment>
<dbReference type="EMBL" id="LWBP01000230">
    <property type="protein sequence ID" value="OQP49061.1"/>
    <property type="molecule type" value="Genomic_DNA"/>
</dbReference>
<dbReference type="OrthoDB" id="681025at2"/>